<name>A0ABT1J6Q6_9ACTN</name>
<dbReference type="InterPro" id="IPR009959">
    <property type="entry name" value="Cyclase_SnoaL-like"/>
</dbReference>
<dbReference type="EMBL" id="JAMZDX010000006">
    <property type="protein sequence ID" value="MCP2312824.1"/>
    <property type="molecule type" value="Genomic_DNA"/>
</dbReference>
<reference evidence="1 2" key="1">
    <citation type="submission" date="2022-06" db="EMBL/GenBank/DDBJ databases">
        <title>Sequencing the genomes of 1000 actinobacteria strains.</title>
        <authorList>
            <person name="Klenk H.-P."/>
        </authorList>
    </citation>
    <scope>NUCLEOTIDE SEQUENCE [LARGE SCALE GENOMIC DNA]</scope>
    <source>
        <strain evidence="1 2">DSM 41656</strain>
    </source>
</reference>
<dbReference type="Proteomes" id="UP001206483">
    <property type="component" value="Unassembled WGS sequence"/>
</dbReference>
<dbReference type="SUPFAM" id="SSF54427">
    <property type="entry name" value="NTF2-like"/>
    <property type="match status" value="2"/>
</dbReference>
<comment type="caution">
    <text evidence="1">The sequence shown here is derived from an EMBL/GenBank/DDBJ whole genome shotgun (WGS) entry which is preliminary data.</text>
</comment>
<dbReference type="InterPro" id="IPR032710">
    <property type="entry name" value="NTF2-like_dom_sf"/>
</dbReference>
<keyword evidence="2" id="KW-1185">Reference proteome</keyword>
<dbReference type="PANTHER" id="PTHR38436:SF1">
    <property type="entry name" value="ESTER CYCLASE"/>
    <property type="match status" value="1"/>
</dbReference>
<sequence>MADQQANLDLYRRFLDALNRNDPDGIAAVIDPAFQDHHPGFDISSLESYQQALKAAHDSLDLRGELQEAFTAGDRVVTRVKLTGTHRGEVLGIPATGQAVEWTTTEIWRAEDGLLAERWAQDDLLGLKAQLARGAENTAVVQKVSDAVNAHRYDDLDELFGPEFRDNNPAWSVASLEELKGIIIGAHEALDFHAHLDALYPADPDKVIMHITFTGRHVGPFFGIEPTGKEVTWTSLEVYRLEHGKVVERWVQADTAGLMRQIGVELP</sequence>
<dbReference type="Gene3D" id="3.10.450.50">
    <property type="match status" value="2"/>
</dbReference>
<evidence type="ECO:0000313" key="1">
    <source>
        <dbReference type="EMBL" id="MCP2312824.1"/>
    </source>
</evidence>
<dbReference type="PANTHER" id="PTHR38436">
    <property type="entry name" value="POLYKETIDE CYCLASE SNOAL-LIKE DOMAIN"/>
    <property type="match status" value="1"/>
</dbReference>
<organism evidence="1 2">
    <name type="scientific">Kitasatospora paracochleata</name>
    <dbReference type="NCBI Taxonomy" id="58354"/>
    <lineage>
        <taxon>Bacteria</taxon>
        <taxon>Bacillati</taxon>
        <taxon>Actinomycetota</taxon>
        <taxon>Actinomycetes</taxon>
        <taxon>Kitasatosporales</taxon>
        <taxon>Streptomycetaceae</taxon>
        <taxon>Kitasatospora</taxon>
    </lineage>
</organism>
<accession>A0ABT1J6Q6</accession>
<proteinExistence type="predicted"/>
<evidence type="ECO:0000313" key="2">
    <source>
        <dbReference type="Proteomes" id="UP001206483"/>
    </source>
</evidence>
<gene>
    <name evidence="1" type="ORF">FHR36_006005</name>
</gene>
<dbReference type="RefSeq" id="WP_253802242.1">
    <property type="nucleotide sequence ID" value="NZ_BAAAUB010000052.1"/>
</dbReference>
<protein>
    <submittedName>
        <fullName evidence="1">Ester cyclase</fullName>
    </submittedName>
</protein>
<dbReference type="Pfam" id="PF07366">
    <property type="entry name" value="SnoaL"/>
    <property type="match status" value="2"/>
</dbReference>